<evidence type="ECO:0000256" key="4">
    <source>
        <dbReference type="ARBA" id="ARBA00022691"/>
    </source>
</evidence>
<keyword evidence="3" id="KW-0808">Transferase</keyword>
<dbReference type="SUPFAM" id="SSF53335">
    <property type="entry name" value="S-adenosyl-L-methionine-dependent methyltransferases"/>
    <property type="match status" value="1"/>
</dbReference>
<evidence type="ECO:0000256" key="1">
    <source>
        <dbReference type="ARBA" id="ARBA00011975"/>
    </source>
</evidence>
<dbReference type="GO" id="GO:0032259">
    <property type="term" value="P:methylation"/>
    <property type="evidence" value="ECO:0007669"/>
    <property type="project" value="UniProtKB-KW"/>
</dbReference>
<keyword evidence="5" id="KW-0680">Restriction system</keyword>
<evidence type="ECO:0000256" key="2">
    <source>
        <dbReference type="ARBA" id="ARBA00022603"/>
    </source>
</evidence>
<dbReference type="GO" id="GO:0003886">
    <property type="term" value="F:DNA (cytosine-5-)-methyltransferase activity"/>
    <property type="evidence" value="ECO:0007669"/>
    <property type="project" value="UniProtKB-EC"/>
</dbReference>
<proteinExistence type="predicted"/>
<dbReference type="PANTHER" id="PTHR10629">
    <property type="entry name" value="CYTOSINE-SPECIFIC METHYLTRANSFERASE"/>
    <property type="match status" value="1"/>
</dbReference>
<dbReference type="EMBL" id="LZJU01000116">
    <property type="protein sequence ID" value="OBH73127.1"/>
    <property type="molecule type" value="Genomic_DNA"/>
</dbReference>
<keyword evidence="4" id="KW-0949">S-adenosyl-L-methionine</keyword>
<dbReference type="PANTHER" id="PTHR10629:SF52">
    <property type="entry name" value="DNA (CYTOSINE-5)-METHYLTRANSFERASE 1"/>
    <property type="match status" value="1"/>
</dbReference>
<evidence type="ECO:0000313" key="6">
    <source>
        <dbReference type="EMBL" id="OBH73127.1"/>
    </source>
</evidence>
<organism evidence="6 7">
    <name type="scientific">Mycobacterium mantenii</name>
    <dbReference type="NCBI Taxonomy" id="560555"/>
    <lineage>
        <taxon>Bacteria</taxon>
        <taxon>Bacillati</taxon>
        <taxon>Actinomycetota</taxon>
        <taxon>Actinomycetes</taxon>
        <taxon>Mycobacteriales</taxon>
        <taxon>Mycobacteriaceae</taxon>
        <taxon>Mycobacterium</taxon>
        <taxon>Mycobacterium avium complex (MAC)</taxon>
    </lineage>
</organism>
<dbReference type="GO" id="GO:0044027">
    <property type="term" value="P:negative regulation of gene expression via chromosomal CpG island methylation"/>
    <property type="evidence" value="ECO:0007669"/>
    <property type="project" value="TreeGrafter"/>
</dbReference>
<gene>
    <name evidence="6" type="ORF">A5683_25240</name>
</gene>
<dbReference type="GO" id="GO:0009307">
    <property type="term" value="P:DNA restriction-modification system"/>
    <property type="evidence" value="ECO:0007669"/>
    <property type="project" value="UniProtKB-KW"/>
</dbReference>
<dbReference type="AlphaFoldDB" id="A0A1A2TAR2"/>
<protein>
    <recommendedName>
        <fullName evidence="1">DNA (cytosine-5-)-methyltransferase</fullName>
        <ecNumber evidence="1">2.1.1.37</ecNumber>
    </recommendedName>
</protein>
<evidence type="ECO:0000313" key="7">
    <source>
        <dbReference type="Proteomes" id="UP000092389"/>
    </source>
</evidence>
<keyword evidence="2" id="KW-0489">Methyltransferase</keyword>
<dbReference type="InterPro" id="IPR001525">
    <property type="entry name" value="C5_MeTfrase"/>
</dbReference>
<dbReference type="Pfam" id="PF00145">
    <property type="entry name" value="DNA_methylase"/>
    <property type="match status" value="1"/>
</dbReference>
<dbReference type="Gene3D" id="3.90.120.10">
    <property type="entry name" value="DNA Methylase, subunit A, domain 2"/>
    <property type="match status" value="1"/>
</dbReference>
<evidence type="ECO:0000256" key="5">
    <source>
        <dbReference type="ARBA" id="ARBA00022747"/>
    </source>
</evidence>
<dbReference type="InterPro" id="IPR029063">
    <property type="entry name" value="SAM-dependent_MTases_sf"/>
</dbReference>
<dbReference type="GO" id="GO:0003677">
    <property type="term" value="F:DNA binding"/>
    <property type="evidence" value="ECO:0007669"/>
    <property type="project" value="TreeGrafter"/>
</dbReference>
<dbReference type="InterPro" id="IPR050390">
    <property type="entry name" value="C5-Methyltransferase"/>
</dbReference>
<accession>A0A1A2TAR2</accession>
<comment type="caution">
    <text evidence="6">The sequence shown here is derived from an EMBL/GenBank/DDBJ whole genome shotgun (WGS) entry which is preliminary data.</text>
</comment>
<dbReference type="EC" id="2.1.1.37" evidence="1"/>
<sequence length="99" mass="10756">MAHSDKVLKKISLIEPGTGPISYRRLHKDLARTIVAGHRALPVHPTLDRTISVREAARIQGFEDSYTFSGPRAAQPLQVANAVPPPMAAAIARRLLAIL</sequence>
<reference evidence="6 7" key="1">
    <citation type="submission" date="2016-06" db="EMBL/GenBank/DDBJ databases">
        <authorList>
            <person name="Kjaerup R.B."/>
            <person name="Dalgaard T.S."/>
            <person name="Juul-Madsen H.R."/>
        </authorList>
    </citation>
    <scope>NUCLEOTIDE SEQUENCE [LARGE SCALE GENOMIC DNA]</scope>
    <source>
        <strain evidence="6 7">E152</strain>
    </source>
</reference>
<name>A0A1A2TAR2_MYCNT</name>
<evidence type="ECO:0000256" key="3">
    <source>
        <dbReference type="ARBA" id="ARBA00022679"/>
    </source>
</evidence>
<dbReference type="Proteomes" id="UP000092389">
    <property type="component" value="Unassembled WGS sequence"/>
</dbReference>